<accession>A0ABS5JSK0</accession>
<feature type="transmembrane region" description="Helical" evidence="2">
    <location>
        <begin position="84"/>
        <end position="103"/>
    </location>
</feature>
<keyword evidence="2" id="KW-0812">Transmembrane</keyword>
<dbReference type="SUPFAM" id="SSF49464">
    <property type="entry name" value="Carboxypeptidase regulatory domain-like"/>
    <property type="match status" value="1"/>
</dbReference>
<evidence type="ECO:0000313" key="3">
    <source>
        <dbReference type="EMBL" id="MBS2097870.1"/>
    </source>
</evidence>
<feature type="region of interest" description="Disordered" evidence="1">
    <location>
        <begin position="163"/>
        <end position="193"/>
    </location>
</feature>
<feature type="region of interest" description="Disordered" evidence="1">
    <location>
        <begin position="121"/>
        <end position="147"/>
    </location>
</feature>
<dbReference type="Gene3D" id="2.60.40.1120">
    <property type="entry name" value="Carboxypeptidase-like, regulatory domain"/>
    <property type="match status" value="1"/>
</dbReference>
<dbReference type="EMBL" id="JAGUCO010000003">
    <property type="protein sequence ID" value="MBS2097870.1"/>
    <property type="molecule type" value="Genomic_DNA"/>
</dbReference>
<keyword evidence="4" id="KW-1185">Reference proteome</keyword>
<reference evidence="3 4" key="1">
    <citation type="journal article" date="2015" name="Int. J. Syst. Evol. Microbiol.">
        <title>Carboxylicivirga linearis sp. nov., isolated from a sea cucumber culture pond.</title>
        <authorList>
            <person name="Wang F.Q."/>
            <person name="Zhou Y.X."/>
            <person name="Lin X.Z."/>
            <person name="Chen G.J."/>
            <person name="Du Z.J."/>
        </authorList>
    </citation>
    <scope>NUCLEOTIDE SEQUENCE [LARGE SCALE GENOMIC DNA]</scope>
    <source>
        <strain evidence="3 4">FB218</strain>
    </source>
</reference>
<evidence type="ECO:0000256" key="1">
    <source>
        <dbReference type="SAM" id="MobiDB-lite"/>
    </source>
</evidence>
<dbReference type="InterPro" id="IPR008969">
    <property type="entry name" value="CarboxyPept-like_regulatory"/>
</dbReference>
<keyword evidence="2" id="KW-1133">Transmembrane helix</keyword>
<comment type="caution">
    <text evidence="3">The sequence shown here is derived from an EMBL/GenBank/DDBJ whole genome shotgun (WGS) entry which is preliminary data.</text>
</comment>
<dbReference type="Gene3D" id="3.30.1150.10">
    <property type="match status" value="1"/>
</dbReference>
<name>A0ABS5JSK0_9BACT</name>
<dbReference type="Proteomes" id="UP000708576">
    <property type="component" value="Unassembled WGS sequence"/>
</dbReference>
<keyword evidence="2" id="KW-0472">Membrane</keyword>
<organism evidence="3 4">
    <name type="scientific">Carboxylicivirga linearis</name>
    <dbReference type="NCBI Taxonomy" id="1628157"/>
    <lineage>
        <taxon>Bacteria</taxon>
        <taxon>Pseudomonadati</taxon>
        <taxon>Bacteroidota</taxon>
        <taxon>Bacteroidia</taxon>
        <taxon>Marinilabiliales</taxon>
        <taxon>Marinilabiliaceae</taxon>
        <taxon>Carboxylicivirga</taxon>
    </lineage>
</organism>
<dbReference type="SUPFAM" id="SSF74653">
    <property type="entry name" value="TolA/TonB C-terminal domain"/>
    <property type="match status" value="1"/>
</dbReference>
<protein>
    <submittedName>
        <fullName evidence="3">Carboxypeptidase-like regulatory domain-containing protein</fullName>
    </submittedName>
</protein>
<proteinExistence type="predicted"/>
<gene>
    <name evidence="3" type="ORF">KEM10_06225</name>
</gene>
<dbReference type="RefSeq" id="WP_212214895.1">
    <property type="nucleotide sequence ID" value="NZ_JAGUCO010000003.1"/>
</dbReference>
<evidence type="ECO:0000256" key="2">
    <source>
        <dbReference type="SAM" id="Phobius"/>
    </source>
</evidence>
<dbReference type="Pfam" id="PF13715">
    <property type="entry name" value="CarbopepD_reg_2"/>
    <property type="match status" value="1"/>
</dbReference>
<evidence type="ECO:0000313" key="4">
    <source>
        <dbReference type="Proteomes" id="UP000708576"/>
    </source>
</evidence>
<feature type="compositionally biased region" description="Basic and acidic residues" evidence="1">
    <location>
        <begin position="163"/>
        <end position="183"/>
    </location>
</feature>
<sequence length="438" mass="49158">MSNTKGNNKINSLATFFHYLKGKMNARDEHAFERDLLNDPFEADALDGFKSFEEDEIRNDLQAIRNKIPSPHTISNPFISKKSFAIAASIIVIMGLVSVLVFLQPDKPVLVSEQIEKEALSNKKSNQPAVKEIQEKEEHQPIIQPEEEIAEIIIEDSQVEYEFDKESETQKSNDQPIKADAKKASMTKAKKAELKPVSIEPQYKIASAQRRQQADSGNQQVVGTLKGAEFSGGGYGQLELVTIQGKVNDRYQHPVAGANVQVKGTKHATISKSDGSYELQFPLSDTSQPITASFIGYKPAEMIQNSQDSLNFTLDEQFFTLSEVQTISVDEEKIRQSEEYIPAEPEIGMDAYMDKLLEQMQYPENGTGKKETVVAIVTISDKGDVKDIEIKRSPDNVFSIETIRLIKEGPLWKPARQYGMPIQDEVKIKLQFIPNDEE</sequence>